<name>A0A818N202_9BILA</name>
<dbReference type="Gene3D" id="1.10.510.10">
    <property type="entry name" value="Transferase(Phosphotransferase) domain 1"/>
    <property type="match status" value="1"/>
</dbReference>
<feature type="domain" description="Protein kinase" evidence="5">
    <location>
        <begin position="197"/>
        <end position="418"/>
    </location>
</feature>
<evidence type="ECO:0000259" key="5">
    <source>
        <dbReference type="PROSITE" id="PS50011"/>
    </source>
</evidence>
<sequence length="421" mass="48215">MFRRFMGKLMPMSPDPAENDEEQFCLIRWLDKNSHEIVPQRYISASSISIVLYETYQIKIDSSERKGTVILKKTESTRNSPTEEYHTTLLTVTDILADIKEESNNNNKNEQDDVAIQITVLMKLLQLVIAGNSSNDNDNDSKFEVHKVCDLNVIHVRIMIYAFQCLEKQVTTKTHTSDHPLIVTTRLVIQQIPVEDIELDDELGRGAFGSVFKAKWISRKRSVASAYAEPAGAYILETYGFTASRQGLSKRYMLIMEYMSRGSLASIVKKKGNDISLRRKLDMTMNIASGMRKIHEHRMIHRDIRPDNILVNENYVAKIGDTGIARVIDPLNQHTQIGCTPYTPPEFYRGSYDQKVNIFTFGLTLYEPFTGKRHTFQMAPQNKITFHQRSPIFADLIARCTSDDPKRRPTALEIEKLLICI</sequence>
<protein>
    <recommendedName>
        <fullName evidence="5">Protein kinase domain-containing protein</fullName>
    </recommendedName>
</protein>
<evidence type="ECO:0000313" key="6">
    <source>
        <dbReference type="EMBL" id="CAF3599218.1"/>
    </source>
</evidence>
<dbReference type="Proteomes" id="UP000663833">
    <property type="component" value="Unassembled WGS sequence"/>
</dbReference>
<evidence type="ECO:0000256" key="1">
    <source>
        <dbReference type="ARBA" id="ARBA00022679"/>
    </source>
</evidence>
<dbReference type="AlphaFoldDB" id="A0A818N202"/>
<dbReference type="GO" id="GO:0004713">
    <property type="term" value="F:protein tyrosine kinase activity"/>
    <property type="evidence" value="ECO:0007669"/>
    <property type="project" value="InterPro"/>
</dbReference>
<dbReference type="InterPro" id="IPR001245">
    <property type="entry name" value="Ser-Thr/Tyr_kinase_cat_dom"/>
</dbReference>
<evidence type="ECO:0000256" key="4">
    <source>
        <dbReference type="ARBA" id="ARBA00022840"/>
    </source>
</evidence>
<evidence type="ECO:0000256" key="2">
    <source>
        <dbReference type="ARBA" id="ARBA00022741"/>
    </source>
</evidence>
<dbReference type="PROSITE" id="PS00109">
    <property type="entry name" value="PROTEIN_KINASE_TYR"/>
    <property type="match status" value="1"/>
</dbReference>
<dbReference type="EMBL" id="CAJNYD010004418">
    <property type="protein sequence ID" value="CAF3599218.1"/>
    <property type="molecule type" value="Genomic_DNA"/>
</dbReference>
<evidence type="ECO:0000256" key="3">
    <source>
        <dbReference type="ARBA" id="ARBA00022777"/>
    </source>
</evidence>
<dbReference type="GO" id="GO:0004674">
    <property type="term" value="F:protein serine/threonine kinase activity"/>
    <property type="evidence" value="ECO:0007669"/>
    <property type="project" value="TreeGrafter"/>
</dbReference>
<dbReference type="InterPro" id="IPR051681">
    <property type="entry name" value="Ser/Thr_Kinases-Pseudokinases"/>
</dbReference>
<organism evidence="6 8">
    <name type="scientific">Rotaria socialis</name>
    <dbReference type="NCBI Taxonomy" id="392032"/>
    <lineage>
        <taxon>Eukaryota</taxon>
        <taxon>Metazoa</taxon>
        <taxon>Spiralia</taxon>
        <taxon>Gnathifera</taxon>
        <taxon>Rotifera</taxon>
        <taxon>Eurotatoria</taxon>
        <taxon>Bdelloidea</taxon>
        <taxon>Philodinida</taxon>
        <taxon>Philodinidae</taxon>
        <taxon>Rotaria</taxon>
    </lineage>
</organism>
<dbReference type="SMART" id="SM00219">
    <property type="entry name" value="TyrKc"/>
    <property type="match status" value="1"/>
</dbReference>
<dbReference type="PANTHER" id="PTHR44329:SF288">
    <property type="entry name" value="MITOGEN-ACTIVATED PROTEIN KINASE KINASE KINASE 20"/>
    <property type="match status" value="1"/>
</dbReference>
<dbReference type="PANTHER" id="PTHR44329">
    <property type="entry name" value="SERINE/THREONINE-PROTEIN KINASE TNNI3K-RELATED"/>
    <property type="match status" value="1"/>
</dbReference>
<dbReference type="InterPro" id="IPR000719">
    <property type="entry name" value="Prot_kinase_dom"/>
</dbReference>
<dbReference type="SUPFAM" id="SSF56112">
    <property type="entry name" value="Protein kinase-like (PK-like)"/>
    <property type="match status" value="1"/>
</dbReference>
<keyword evidence="2" id="KW-0547">Nucleotide-binding</keyword>
<dbReference type="InterPro" id="IPR011009">
    <property type="entry name" value="Kinase-like_dom_sf"/>
</dbReference>
<keyword evidence="1" id="KW-0808">Transferase</keyword>
<dbReference type="GO" id="GO:0005524">
    <property type="term" value="F:ATP binding"/>
    <property type="evidence" value="ECO:0007669"/>
    <property type="project" value="UniProtKB-KW"/>
</dbReference>
<keyword evidence="3" id="KW-0418">Kinase</keyword>
<dbReference type="InterPro" id="IPR008266">
    <property type="entry name" value="Tyr_kinase_AS"/>
</dbReference>
<accession>A0A818N202</accession>
<dbReference type="Pfam" id="PF07714">
    <property type="entry name" value="PK_Tyr_Ser-Thr"/>
    <property type="match status" value="1"/>
</dbReference>
<dbReference type="EMBL" id="CAJOBO010001726">
    <property type="protein sequence ID" value="CAF4404569.1"/>
    <property type="molecule type" value="Genomic_DNA"/>
</dbReference>
<proteinExistence type="predicted"/>
<gene>
    <name evidence="7" type="ORF">HFQ381_LOCUS20336</name>
    <name evidence="6" type="ORF">LUA448_LOCUS30343</name>
</gene>
<reference evidence="6" key="1">
    <citation type="submission" date="2021-02" db="EMBL/GenBank/DDBJ databases">
        <authorList>
            <person name="Nowell W R."/>
        </authorList>
    </citation>
    <scope>NUCLEOTIDE SEQUENCE</scope>
</reference>
<evidence type="ECO:0000313" key="7">
    <source>
        <dbReference type="EMBL" id="CAF4404569.1"/>
    </source>
</evidence>
<keyword evidence="4" id="KW-0067">ATP-binding</keyword>
<dbReference type="PROSITE" id="PS50011">
    <property type="entry name" value="PROTEIN_KINASE_DOM"/>
    <property type="match status" value="1"/>
</dbReference>
<evidence type="ECO:0000313" key="8">
    <source>
        <dbReference type="Proteomes" id="UP000663833"/>
    </source>
</evidence>
<comment type="caution">
    <text evidence="6">The sequence shown here is derived from an EMBL/GenBank/DDBJ whole genome shotgun (WGS) entry which is preliminary data.</text>
</comment>
<dbReference type="Proteomes" id="UP000663851">
    <property type="component" value="Unassembled WGS sequence"/>
</dbReference>
<dbReference type="InterPro" id="IPR020635">
    <property type="entry name" value="Tyr_kinase_cat_dom"/>
</dbReference>